<evidence type="ECO:0000256" key="1">
    <source>
        <dbReference type="ARBA" id="ARBA00022448"/>
    </source>
</evidence>
<dbReference type="AlphaFoldDB" id="A0A0S2TCW7"/>
<gene>
    <name evidence="9" type="ORF">Tel_07420</name>
</gene>
<feature type="transmembrane region" description="Helical" evidence="7">
    <location>
        <begin position="194"/>
        <end position="215"/>
    </location>
</feature>
<dbReference type="KEGG" id="tee:Tel_07420"/>
<dbReference type="InterPro" id="IPR032879">
    <property type="entry name" value="FixG_C"/>
</dbReference>
<dbReference type="PROSITE" id="PS00198">
    <property type="entry name" value="4FE4S_FER_1"/>
    <property type="match status" value="1"/>
</dbReference>
<sequence>MDAQKPQISADNVQEIYDETVHWHVNLGDETIHAKRMPGRFRKLKWFSASLWLIFFIGPYLRWGGQQAILFDIPDRQFHLFAITVHPQDVWMLSLVLILMAMILFGVTAIAGRVFCGYFCFQTIWTDVFTLIEEKIEGPPAQRRKLEKAPLSLVKARKKLLKHSLWLAIAVLTGMTFAAYFTDAFQLWRDVFTLNAHIIAYIVLLMFTLGTYFLAGYLREQVCFWLCPYARIQGVMYDKDTLLPTYDVERGEPRGKLKADNKELGDCIDCRMCVAVCPTGVDIRNGQQEGCITCGLCIDACDSIMDKVGRNKGLIRYASLREMAGEVVKSPLKRPRVLVYAAIMLFAFGGILYGLTNIAPIDWHILHQRQPLYTVMSDGSVQNRYTFKILNKTEQAMQVRISTAGVEGLEVSGIDELMTLKADKLVPFNVDVRARPAQLPHEHTPITFVLKDINHPDRVFTRESVIIRPPR</sequence>
<dbReference type="Pfam" id="PF12801">
    <property type="entry name" value="Fer4_5"/>
    <property type="match status" value="1"/>
</dbReference>
<keyword evidence="2" id="KW-0004">4Fe-4S</keyword>
<dbReference type="PROSITE" id="PS51379">
    <property type="entry name" value="4FE4S_FER_2"/>
    <property type="match status" value="1"/>
</dbReference>
<keyword evidence="7" id="KW-0472">Membrane</keyword>
<keyword evidence="7" id="KW-0812">Transmembrane</keyword>
<keyword evidence="6" id="KW-0411">Iron-sulfur</keyword>
<evidence type="ECO:0000256" key="5">
    <source>
        <dbReference type="ARBA" id="ARBA00023004"/>
    </source>
</evidence>
<evidence type="ECO:0000259" key="8">
    <source>
        <dbReference type="PROSITE" id="PS51379"/>
    </source>
</evidence>
<organism evidence="9 10">
    <name type="scientific">Candidatus Tenderia electrophaga</name>
    <dbReference type="NCBI Taxonomy" id="1748243"/>
    <lineage>
        <taxon>Bacteria</taxon>
        <taxon>Pseudomonadati</taxon>
        <taxon>Pseudomonadota</taxon>
        <taxon>Gammaproteobacteria</taxon>
        <taxon>Candidatus Tenderiales</taxon>
        <taxon>Candidatus Tenderiaceae</taxon>
        <taxon>Candidatus Tenderia</taxon>
    </lineage>
</organism>
<feature type="transmembrane region" description="Helical" evidence="7">
    <location>
        <begin position="165"/>
        <end position="182"/>
    </location>
</feature>
<feature type="transmembrane region" description="Helical" evidence="7">
    <location>
        <begin position="337"/>
        <end position="355"/>
    </location>
</feature>
<dbReference type="PANTHER" id="PTHR30176">
    <property type="entry name" value="FERREDOXIN-TYPE PROTEIN NAPH"/>
    <property type="match status" value="1"/>
</dbReference>
<evidence type="ECO:0000256" key="2">
    <source>
        <dbReference type="ARBA" id="ARBA00022485"/>
    </source>
</evidence>
<keyword evidence="4" id="KW-0249">Electron transport</keyword>
<keyword evidence="5" id="KW-0408">Iron</keyword>
<dbReference type="InterPro" id="IPR013783">
    <property type="entry name" value="Ig-like_fold"/>
</dbReference>
<dbReference type="SUPFAM" id="SSF54862">
    <property type="entry name" value="4Fe-4S ferredoxins"/>
    <property type="match status" value="1"/>
</dbReference>
<dbReference type="NCBIfam" id="TIGR02745">
    <property type="entry name" value="ccoG_rdxA_fixG"/>
    <property type="match status" value="1"/>
</dbReference>
<dbReference type="GO" id="GO:0005886">
    <property type="term" value="C:plasma membrane"/>
    <property type="evidence" value="ECO:0007669"/>
    <property type="project" value="TreeGrafter"/>
</dbReference>
<dbReference type="STRING" id="1748243.Tel_07420"/>
<evidence type="ECO:0000256" key="3">
    <source>
        <dbReference type="ARBA" id="ARBA00022723"/>
    </source>
</evidence>
<evidence type="ECO:0000313" key="9">
    <source>
        <dbReference type="EMBL" id="ALP52998.1"/>
    </source>
</evidence>
<dbReference type="InterPro" id="IPR017900">
    <property type="entry name" value="4Fe4S_Fe_S_CS"/>
</dbReference>
<dbReference type="EMBL" id="CP013099">
    <property type="protein sequence ID" value="ALP52998.1"/>
    <property type="molecule type" value="Genomic_DNA"/>
</dbReference>
<evidence type="ECO:0000256" key="4">
    <source>
        <dbReference type="ARBA" id="ARBA00022982"/>
    </source>
</evidence>
<evidence type="ECO:0000256" key="6">
    <source>
        <dbReference type="ARBA" id="ARBA00023014"/>
    </source>
</evidence>
<dbReference type="InterPro" id="IPR017896">
    <property type="entry name" value="4Fe4S_Fe-S-bd"/>
</dbReference>
<feature type="transmembrane region" description="Helical" evidence="7">
    <location>
        <begin position="44"/>
        <end position="61"/>
    </location>
</feature>
<accession>A0A0S2TCW7</accession>
<dbReference type="Pfam" id="PF13746">
    <property type="entry name" value="Fer4_18"/>
    <property type="match status" value="1"/>
</dbReference>
<evidence type="ECO:0000313" key="10">
    <source>
        <dbReference type="Proteomes" id="UP000055136"/>
    </source>
</evidence>
<keyword evidence="7" id="KW-1133">Transmembrane helix</keyword>
<keyword evidence="3" id="KW-0479">Metal-binding</keyword>
<feature type="transmembrane region" description="Helical" evidence="7">
    <location>
        <begin position="90"/>
        <end position="111"/>
    </location>
</feature>
<reference evidence="9" key="1">
    <citation type="submission" date="2015-10" db="EMBL/GenBank/DDBJ databases">
        <title>Description of Candidatus Tenderia electrophaga gen. nov, sp. nov., an Uncultivated Electroautotroph from a Biocathode Enrichment.</title>
        <authorList>
            <person name="Eddie B.J."/>
            <person name="Malanoski A.P."/>
            <person name="Wang Z."/>
            <person name="Hall R.J."/>
            <person name="Oh S.D."/>
            <person name="Heiner C."/>
            <person name="Lin B."/>
            <person name="Strycharz-Glaven S.M."/>
        </authorList>
    </citation>
    <scope>NUCLEOTIDE SEQUENCE [LARGE SCALE GENOMIC DNA]</scope>
    <source>
        <strain evidence="9">NRL1</strain>
    </source>
</reference>
<dbReference type="PANTHER" id="PTHR30176:SF3">
    <property type="entry name" value="FERREDOXIN-TYPE PROTEIN NAPH"/>
    <property type="match status" value="1"/>
</dbReference>
<dbReference type="GO" id="GO:0051539">
    <property type="term" value="F:4 iron, 4 sulfur cluster binding"/>
    <property type="evidence" value="ECO:0007669"/>
    <property type="project" value="UniProtKB-KW"/>
</dbReference>
<name>A0A0S2TCW7_9GAMM</name>
<keyword evidence="1" id="KW-0813">Transport</keyword>
<dbReference type="InterPro" id="IPR014116">
    <property type="entry name" value="Cyt_c_oxidase_cbb3_FixG"/>
</dbReference>
<proteinExistence type="predicted"/>
<evidence type="ECO:0000256" key="7">
    <source>
        <dbReference type="SAM" id="Phobius"/>
    </source>
</evidence>
<dbReference type="InterPro" id="IPR051684">
    <property type="entry name" value="Electron_Trans/Redox"/>
</dbReference>
<dbReference type="Gene3D" id="2.60.40.10">
    <property type="entry name" value="Immunoglobulins"/>
    <property type="match status" value="1"/>
</dbReference>
<dbReference type="Proteomes" id="UP000055136">
    <property type="component" value="Chromosome"/>
</dbReference>
<keyword evidence="10" id="KW-1185">Reference proteome</keyword>
<feature type="domain" description="4Fe-4S ferredoxin-type" evidence="8">
    <location>
        <begin position="255"/>
        <end position="287"/>
    </location>
</feature>
<dbReference type="GO" id="GO:0046872">
    <property type="term" value="F:metal ion binding"/>
    <property type="evidence" value="ECO:0007669"/>
    <property type="project" value="UniProtKB-KW"/>
</dbReference>
<protein>
    <submittedName>
        <fullName evidence="9">4Fe-4S ferredoxin</fullName>
    </submittedName>
</protein>
<dbReference type="Pfam" id="PF11614">
    <property type="entry name" value="FixG_C"/>
    <property type="match status" value="1"/>
</dbReference>